<reference evidence="2 3" key="1">
    <citation type="submission" date="2018-05" db="EMBL/GenBank/DDBJ databases">
        <title>Reference genomes for bee gut microbiota database.</title>
        <authorList>
            <person name="Ellegaard K.M."/>
        </authorList>
    </citation>
    <scope>NUCLEOTIDE SEQUENCE [LARGE SCALE GENOMIC DNA]</scope>
    <source>
        <strain evidence="2 3">ESL0177</strain>
    </source>
</reference>
<dbReference type="RefSeq" id="WP_034882237.1">
    <property type="nucleotide sequence ID" value="NZ_QGLP01000005.1"/>
</dbReference>
<evidence type="ECO:0000256" key="1">
    <source>
        <dbReference type="SAM" id="Phobius"/>
    </source>
</evidence>
<organism evidence="2 3">
    <name type="scientific">Gilliamella apicola</name>
    <dbReference type="NCBI Taxonomy" id="1196095"/>
    <lineage>
        <taxon>Bacteria</taxon>
        <taxon>Pseudomonadati</taxon>
        <taxon>Pseudomonadota</taxon>
        <taxon>Gammaproteobacteria</taxon>
        <taxon>Orbales</taxon>
        <taxon>Orbaceae</taxon>
        <taxon>Gilliamella</taxon>
    </lineage>
</organism>
<keyword evidence="1" id="KW-1133">Transmembrane helix</keyword>
<sequence length="104" mass="11440">MPIKDPDNVNWYVVIYLFIITALGSLANYFYNVLKGNKFRIGTLIAQMLISAFAGALAILAASYFDWRFELAGGIAGLAGWSGATLIKTLEEKLIKHAKGDKQQ</sequence>
<evidence type="ECO:0000313" key="3">
    <source>
        <dbReference type="Proteomes" id="UP000247483"/>
    </source>
</evidence>
<evidence type="ECO:0000313" key="2">
    <source>
        <dbReference type="EMBL" id="PXZ04036.1"/>
    </source>
</evidence>
<dbReference type="Proteomes" id="UP000247483">
    <property type="component" value="Unassembled WGS sequence"/>
</dbReference>
<feature type="transmembrane region" description="Helical" evidence="1">
    <location>
        <begin position="71"/>
        <end position="90"/>
    </location>
</feature>
<feature type="transmembrane region" description="Helical" evidence="1">
    <location>
        <begin position="12"/>
        <end position="31"/>
    </location>
</feature>
<protein>
    <submittedName>
        <fullName evidence="2">Holin</fullName>
    </submittedName>
</protein>
<dbReference type="Pfam" id="PF16083">
    <property type="entry name" value="Phage_holin_3_3"/>
    <property type="match status" value="1"/>
</dbReference>
<gene>
    <name evidence="2" type="ORF">DKK79_06590</name>
</gene>
<dbReference type="InterPro" id="IPR032126">
    <property type="entry name" value="LydA_holin"/>
</dbReference>
<keyword evidence="1" id="KW-0812">Transmembrane</keyword>
<keyword evidence="1" id="KW-0472">Membrane</keyword>
<dbReference type="EMBL" id="QGLP01000005">
    <property type="protein sequence ID" value="PXZ04036.1"/>
    <property type="molecule type" value="Genomic_DNA"/>
</dbReference>
<dbReference type="AlphaFoldDB" id="A0A2V4DZM1"/>
<comment type="caution">
    <text evidence="2">The sequence shown here is derived from an EMBL/GenBank/DDBJ whole genome shotgun (WGS) entry which is preliminary data.</text>
</comment>
<name>A0A2V4DZM1_9GAMM</name>
<feature type="transmembrane region" description="Helical" evidence="1">
    <location>
        <begin position="43"/>
        <end position="65"/>
    </location>
</feature>
<accession>A0A2V4DZM1</accession>
<proteinExistence type="predicted"/>